<proteinExistence type="predicted"/>
<dbReference type="InterPro" id="IPR036412">
    <property type="entry name" value="HAD-like_sf"/>
</dbReference>
<dbReference type="InterPro" id="IPR052791">
    <property type="entry name" value="SSM1_domain"/>
</dbReference>
<dbReference type="Pfam" id="PF00702">
    <property type="entry name" value="Hydrolase"/>
    <property type="match status" value="1"/>
</dbReference>
<dbReference type="Proteomes" id="UP001377567">
    <property type="component" value="Unassembled WGS sequence"/>
</dbReference>
<keyword evidence="2" id="KW-1185">Reference proteome</keyword>
<accession>A0AAV5S044</accession>
<organism evidence="1 2">
    <name type="scientific">Maudiozyma humilis</name>
    <name type="common">Sour dough yeast</name>
    <name type="synonym">Kazachstania humilis</name>
    <dbReference type="NCBI Taxonomy" id="51915"/>
    <lineage>
        <taxon>Eukaryota</taxon>
        <taxon>Fungi</taxon>
        <taxon>Dikarya</taxon>
        <taxon>Ascomycota</taxon>
        <taxon>Saccharomycotina</taxon>
        <taxon>Saccharomycetes</taxon>
        <taxon>Saccharomycetales</taxon>
        <taxon>Saccharomycetaceae</taxon>
        <taxon>Maudiozyma</taxon>
    </lineage>
</organism>
<dbReference type="NCBIfam" id="TIGR01993">
    <property type="entry name" value="Pyr-5-nucltdase"/>
    <property type="match status" value="1"/>
</dbReference>
<dbReference type="Gene3D" id="1.10.150.450">
    <property type="match status" value="1"/>
</dbReference>
<protein>
    <recommendedName>
        <fullName evidence="3">Pyrimidine 5-nucleotidase</fullName>
    </recommendedName>
</protein>
<reference evidence="1 2" key="1">
    <citation type="journal article" date="2023" name="Elife">
        <title>Identification of key yeast species and microbe-microbe interactions impacting larval growth of Drosophila in the wild.</title>
        <authorList>
            <person name="Mure A."/>
            <person name="Sugiura Y."/>
            <person name="Maeda R."/>
            <person name="Honda K."/>
            <person name="Sakurai N."/>
            <person name="Takahashi Y."/>
            <person name="Watada M."/>
            <person name="Katoh T."/>
            <person name="Gotoh A."/>
            <person name="Gotoh Y."/>
            <person name="Taniguchi I."/>
            <person name="Nakamura K."/>
            <person name="Hayashi T."/>
            <person name="Katayama T."/>
            <person name="Uemura T."/>
            <person name="Hattori Y."/>
        </authorList>
    </citation>
    <scope>NUCLEOTIDE SEQUENCE [LARGE SCALE GENOMIC DNA]</scope>
    <source>
        <strain evidence="1 2">KH-74</strain>
    </source>
</reference>
<evidence type="ECO:0000313" key="1">
    <source>
        <dbReference type="EMBL" id="GMM57061.1"/>
    </source>
</evidence>
<dbReference type="SFLD" id="SFLDG01132">
    <property type="entry name" value="C1.5.3:_5'-Nucleotidase_Like"/>
    <property type="match status" value="1"/>
</dbReference>
<name>A0AAV5S044_MAUHU</name>
<dbReference type="SUPFAM" id="SSF56784">
    <property type="entry name" value="HAD-like"/>
    <property type="match status" value="1"/>
</dbReference>
<dbReference type="EMBL" id="BTGD01000011">
    <property type="protein sequence ID" value="GMM57061.1"/>
    <property type="molecule type" value="Genomic_DNA"/>
</dbReference>
<dbReference type="NCBIfam" id="TIGR01509">
    <property type="entry name" value="HAD-SF-IA-v3"/>
    <property type="match status" value="1"/>
</dbReference>
<dbReference type="InterPro" id="IPR010237">
    <property type="entry name" value="Pyr-5-nucltdase"/>
</dbReference>
<dbReference type="GO" id="GO:0008252">
    <property type="term" value="F:nucleotidase activity"/>
    <property type="evidence" value="ECO:0007669"/>
    <property type="project" value="TreeGrafter"/>
</dbReference>
<comment type="caution">
    <text evidence="1">The sequence shown here is derived from an EMBL/GenBank/DDBJ whole genome shotgun (WGS) entry which is preliminary data.</text>
</comment>
<dbReference type="GO" id="GO:0009166">
    <property type="term" value="P:nucleotide catabolic process"/>
    <property type="evidence" value="ECO:0007669"/>
    <property type="project" value="TreeGrafter"/>
</dbReference>
<dbReference type="GO" id="GO:0006206">
    <property type="term" value="P:pyrimidine nucleobase metabolic process"/>
    <property type="evidence" value="ECO:0007669"/>
    <property type="project" value="TreeGrafter"/>
</dbReference>
<evidence type="ECO:0000313" key="2">
    <source>
        <dbReference type="Proteomes" id="UP001377567"/>
    </source>
</evidence>
<dbReference type="AlphaFoldDB" id="A0AAV5S044"/>
<dbReference type="PANTHER" id="PTHR47438">
    <property type="entry name" value="PHOSPHATE METABOLISM PROTEIN 8-RELATED"/>
    <property type="match status" value="1"/>
</dbReference>
<dbReference type="PANTHER" id="PTHR47438:SF1">
    <property type="entry name" value="PHOSPHATE METABOLISM PROTEIN 8-RELATED"/>
    <property type="match status" value="1"/>
</dbReference>
<sequence>MTTDIQTTYRSRIEEQLLHNTAELEARAREGPGAQLKPGFLTSLDGSLPPVDPHARIFYFDVDNTLYRRSTGIQELMQDAIYSYVRNELSIPPGTARHIMGSYYKQYGLMAAGLVRNFGVDPARYNSMVDDSLDIGDVLKPDLQLRKVLLDLKAAHRIDKLWLCTNAYLTHAVRCVKLLGIADLFDGATFARYDAPAAQLSGEIVCKPDRRFFDRLKEESGLGDWSNAYFIDDSFANVQAGAALGMAHVFLVYERHDAKGQRIAGVSSIDDPSQEERERGLPRNVRTLNSVADLPAVMPELFH</sequence>
<dbReference type="InterPro" id="IPR023214">
    <property type="entry name" value="HAD_sf"/>
</dbReference>
<dbReference type="SFLD" id="SFLDG01129">
    <property type="entry name" value="C1.5:_HAD__Beta-PGM__Phosphata"/>
    <property type="match status" value="1"/>
</dbReference>
<gene>
    <name evidence="1" type="ORF">DAKH74_036770</name>
</gene>
<dbReference type="SFLD" id="SFLDS00003">
    <property type="entry name" value="Haloacid_Dehalogenase"/>
    <property type="match status" value="1"/>
</dbReference>
<dbReference type="Gene3D" id="3.40.50.1000">
    <property type="entry name" value="HAD superfamily/HAD-like"/>
    <property type="match status" value="1"/>
</dbReference>
<dbReference type="InterPro" id="IPR006439">
    <property type="entry name" value="HAD-SF_hydro_IA"/>
</dbReference>
<evidence type="ECO:0008006" key="3">
    <source>
        <dbReference type="Google" id="ProtNLM"/>
    </source>
</evidence>